<dbReference type="NCBIfam" id="TIGR01477">
    <property type="entry name" value="RIFIN"/>
    <property type="match status" value="1"/>
</dbReference>
<dbReference type="VEuPathDB" id="PlasmoDB:PRCDC_0014300"/>
<dbReference type="Pfam" id="PF02009">
    <property type="entry name" value="RIFIN"/>
    <property type="match status" value="1"/>
</dbReference>
<protein>
    <submittedName>
        <fullName evidence="3">Rifin</fullName>
    </submittedName>
</protein>
<dbReference type="Proteomes" id="UP000027581">
    <property type="component" value="Unassembled WGS sequence"/>
</dbReference>
<keyword evidence="4" id="KW-1185">Reference proteome</keyword>
<feature type="transmembrane region" description="Helical" evidence="1">
    <location>
        <begin position="293"/>
        <end position="315"/>
    </location>
</feature>
<dbReference type="InterPro" id="IPR006373">
    <property type="entry name" value="VSA_Rifin"/>
</dbReference>
<evidence type="ECO:0000256" key="2">
    <source>
        <dbReference type="SAM" id="SignalP"/>
    </source>
</evidence>
<keyword evidence="1" id="KW-0472">Membrane</keyword>
<organism evidence="3 4">
    <name type="scientific">Plasmodium reichenowi</name>
    <dbReference type="NCBI Taxonomy" id="5854"/>
    <lineage>
        <taxon>Eukaryota</taxon>
        <taxon>Sar</taxon>
        <taxon>Alveolata</taxon>
        <taxon>Apicomplexa</taxon>
        <taxon>Aconoidasida</taxon>
        <taxon>Haemosporida</taxon>
        <taxon>Plasmodiidae</taxon>
        <taxon>Plasmodium</taxon>
        <taxon>Plasmodium (Laverania)</taxon>
    </lineage>
</organism>
<dbReference type="PhylomeDB" id="A0A060RRH2"/>
<feature type="signal peptide" evidence="2">
    <location>
        <begin position="1"/>
        <end position="22"/>
    </location>
</feature>
<sequence length="335" mass="37496">MKLHYTQILLFFLPLTILLTSTSYVHNKNKPYLTPQHTPIYTSRVLSECKIQSSSYDNDEEMKSVKEKFDRQTSQRFEEYDERMKDKRQKRKEQRDKNIQNIIDKDKMEKSLATKIEKYCLRCGCGLGGVAASVGLFGGLGTYGWKSAAIATATNAAMAEATAKGAEAGVKTLINKLKEAFPIPNLFDPSFEKAITTETYCNEALISGAVKQKYELLCAKGSSCENYSLFSHYRSGGEAEGARALVEGVKEIVGEAMGKASEETLKATESQMASLKSGKLAEISETSYSSYSAIGYSVLAILIIVLVMIIIYLVLRYRRKKKMIKKYQYTKLLNQ</sequence>
<evidence type="ECO:0000313" key="3">
    <source>
        <dbReference type="EMBL" id="CDO62107.1"/>
    </source>
</evidence>
<gene>
    <name evidence="3" type="primary">RIF</name>
    <name evidence="3" type="ORF">PRCDC_0014300</name>
</gene>
<proteinExistence type="predicted"/>
<keyword evidence="1" id="KW-1133">Transmembrane helix</keyword>
<evidence type="ECO:0000313" key="4">
    <source>
        <dbReference type="Proteomes" id="UP000027581"/>
    </source>
</evidence>
<evidence type="ECO:0000256" key="1">
    <source>
        <dbReference type="SAM" id="Phobius"/>
    </source>
</evidence>
<keyword evidence="1" id="KW-0812">Transmembrane</keyword>
<reference evidence="3" key="2">
    <citation type="submission" date="2014-05" db="EMBL/GenBank/DDBJ databases">
        <title>The genome sequences of chimpanzee malaria parasites reveal the path to human adaptation.</title>
        <authorList>
            <person name="Otto T.D."/>
            <person name="Rayner J.C."/>
            <person name="Boehme U."/>
            <person name="Pain A."/>
            <person name="Spottiswoode N."/>
            <person name="Sanders M."/>
            <person name="Quail M."/>
            <person name="Ollomo B."/>
            <person name="Renaud F."/>
            <person name="Thomas A.W."/>
            <person name="Prugnolle F."/>
            <person name="Conway D.J."/>
            <person name="Newbold C."/>
            <person name="Berriman M."/>
        </authorList>
    </citation>
    <scope>NUCLEOTIDE SEQUENCE [LARGE SCALE GENOMIC DNA]</scope>
    <source>
        <strain evidence="3">CDC</strain>
    </source>
</reference>
<keyword evidence="2" id="KW-0732">Signal</keyword>
<dbReference type="EMBL" id="HG810756">
    <property type="protein sequence ID" value="CDO62107.1"/>
    <property type="molecule type" value="Genomic_DNA"/>
</dbReference>
<reference evidence="3" key="1">
    <citation type="submission" date="2014-01" db="EMBL/GenBank/DDBJ databases">
        <authorList>
            <person name="Aslett M."/>
        </authorList>
    </citation>
    <scope>NUCLEOTIDE SEQUENCE</scope>
    <source>
        <strain evidence="3">CDC</strain>
    </source>
</reference>
<dbReference type="AlphaFoldDB" id="A0A060RRH2"/>
<feature type="chain" id="PRO_5001590115" evidence="2">
    <location>
        <begin position="23"/>
        <end position="335"/>
    </location>
</feature>
<name>A0A060RRH2_PLARE</name>
<accession>A0A060RRH2</accession>
<dbReference type="VEuPathDB" id="PlasmoDB:PRG01_0300300"/>